<protein>
    <submittedName>
        <fullName evidence="4">Long-chain-fatty-acid--CoA ligase FadD15</fullName>
        <ecNumber evidence="4">6.2.1.3</ecNumber>
    </submittedName>
</protein>
<evidence type="ECO:0000313" key="4">
    <source>
        <dbReference type="EMBL" id="CAG5080502.1"/>
    </source>
</evidence>
<dbReference type="InterPro" id="IPR020845">
    <property type="entry name" value="AMP-binding_CS"/>
</dbReference>
<keyword evidence="2" id="KW-0067">ATP-binding</keyword>
<dbReference type="PANTHER" id="PTHR43272">
    <property type="entry name" value="LONG-CHAIN-FATTY-ACID--COA LIGASE"/>
    <property type="match status" value="1"/>
</dbReference>
<dbReference type="Pfam" id="PF23562">
    <property type="entry name" value="AMP-binding_C_3"/>
    <property type="match status" value="1"/>
</dbReference>
<organism evidence="4 5">
    <name type="scientific">Parvicella tangerina</name>
    <dbReference type="NCBI Taxonomy" id="2829795"/>
    <lineage>
        <taxon>Bacteria</taxon>
        <taxon>Pseudomonadati</taxon>
        <taxon>Bacteroidota</taxon>
        <taxon>Flavobacteriia</taxon>
        <taxon>Flavobacteriales</taxon>
        <taxon>Parvicellaceae</taxon>
        <taxon>Parvicella</taxon>
    </lineage>
</organism>
<dbReference type="GO" id="GO:0005524">
    <property type="term" value="F:ATP binding"/>
    <property type="evidence" value="ECO:0007669"/>
    <property type="project" value="UniProtKB-KW"/>
</dbReference>
<dbReference type="GO" id="GO:0004467">
    <property type="term" value="F:long-chain fatty acid-CoA ligase activity"/>
    <property type="evidence" value="ECO:0007669"/>
    <property type="project" value="UniProtKB-EC"/>
</dbReference>
<evidence type="ECO:0000313" key="5">
    <source>
        <dbReference type="Proteomes" id="UP000683507"/>
    </source>
</evidence>
<dbReference type="SUPFAM" id="SSF56801">
    <property type="entry name" value="Acetyl-CoA synthetase-like"/>
    <property type="match status" value="1"/>
</dbReference>
<evidence type="ECO:0000256" key="1">
    <source>
        <dbReference type="ARBA" id="ARBA00022741"/>
    </source>
</evidence>
<sequence>MKDIKRLFDIPRYQLEKYPQEICLAGKENGKWNTYSTEEYIKQANLMSHALRKLGVGVQDKVAIVSNNRPEWNIVDMGTLQIGAVDVPVYSTISEADYKFIFNDAEVKYCFVSDQELYNKVAAVKDEIPSLLEIFSFDKLPNVKHWTELLELGKEGDDKELTEIQEGIVETDLATLIYTSGTTGLPKGVMLSHRNLVENVKGSYPRLPVKDTSQGLSFLPLCHVYERMITYLYQYSGVSLYYAESIETIKDNIVEIKPHVFTAVPRLLEKVYDGIVKGGTESGGLKAAIFKWALGLTETYEYGKHPSFQRKIAEKLVYSKIRAKLGGNIQAIASGGAALQPRLARFYHAIGMPVYEGYGLTETSPVISVNALDSGVRFGTVGKKLDNVEVMIAEDGEICTKGPCLMMGYYKRKDLTDEVIDKDGWFHTGDIGELSNDGFLKITDRKKEMFKTSGGKYVAPQVLENKFKESQFIEQIMVIGEGYKHPSALIVPAFEFIKSWAAEKGHDLGKTNDEICKNETLIARIQQEVDKYNQNFGNWEQVKKFELLPVEWSVESGELTPKLSFKRKVILANNQHLVDKIYAEK</sequence>
<dbReference type="GO" id="GO:0016020">
    <property type="term" value="C:membrane"/>
    <property type="evidence" value="ECO:0007669"/>
    <property type="project" value="TreeGrafter"/>
</dbReference>
<name>A0A916JLR0_9FLAO</name>
<dbReference type="InterPro" id="IPR042099">
    <property type="entry name" value="ANL_N_sf"/>
</dbReference>
<dbReference type="EMBL" id="OU015584">
    <property type="protein sequence ID" value="CAG5080502.1"/>
    <property type="molecule type" value="Genomic_DNA"/>
</dbReference>
<reference evidence="4" key="1">
    <citation type="submission" date="2021-04" db="EMBL/GenBank/DDBJ databases">
        <authorList>
            <person name="Rodrigo-Torres L."/>
            <person name="Arahal R. D."/>
            <person name="Lucena T."/>
        </authorList>
    </citation>
    <scope>NUCLEOTIDE SEQUENCE</scope>
    <source>
        <strain evidence="4">AS29M-1</strain>
    </source>
</reference>
<accession>A0A916JLR0</accession>
<dbReference type="InterPro" id="IPR000873">
    <property type="entry name" value="AMP-dep_synth/lig_dom"/>
</dbReference>
<dbReference type="CDD" id="cd05907">
    <property type="entry name" value="VL_LC_FACS_like"/>
    <property type="match status" value="1"/>
</dbReference>
<keyword evidence="5" id="KW-1185">Reference proteome</keyword>
<keyword evidence="4" id="KW-0436">Ligase</keyword>
<evidence type="ECO:0000256" key="2">
    <source>
        <dbReference type="ARBA" id="ARBA00022840"/>
    </source>
</evidence>
<feature type="domain" description="AMP-dependent synthetase/ligase" evidence="3">
    <location>
        <begin position="14"/>
        <end position="410"/>
    </location>
</feature>
<dbReference type="PANTHER" id="PTHR43272:SF33">
    <property type="entry name" value="AMP-BINDING DOMAIN-CONTAINING PROTEIN-RELATED"/>
    <property type="match status" value="1"/>
</dbReference>
<dbReference type="EC" id="6.2.1.3" evidence="4"/>
<evidence type="ECO:0000259" key="3">
    <source>
        <dbReference type="Pfam" id="PF00501"/>
    </source>
</evidence>
<dbReference type="Gene3D" id="3.40.50.12780">
    <property type="entry name" value="N-terminal domain of ligase-like"/>
    <property type="match status" value="1"/>
</dbReference>
<keyword evidence="1" id="KW-0547">Nucleotide-binding</keyword>
<dbReference type="PROSITE" id="PS00455">
    <property type="entry name" value="AMP_BINDING"/>
    <property type="match status" value="1"/>
</dbReference>
<gene>
    <name evidence="4" type="ORF">CRYO30217_01345</name>
</gene>
<dbReference type="KEGG" id="ptan:CRYO30217_01345"/>
<dbReference type="AlphaFoldDB" id="A0A916JLR0"/>
<proteinExistence type="predicted"/>
<dbReference type="RefSeq" id="WP_258541545.1">
    <property type="nucleotide sequence ID" value="NZ_OU015584.1"/>
</dbReference>
<dbReference type="Proteomes" id="UP000683507">
    <property type="component" value="Chromosome"/>
</dbReference>
<dbReference type="Pfam" id="PF00501">
    <property type="entry name" value="AMP-binding"/>
    <property type="match status" value="1"/>
</dbReference>